<dbReference type="InterPro" id="IPR029510">
    <property type="entry name" value="Ald_DH_CS_GLU"/>
</dbReference>
<proteinExistence type="inferred from homology"/>
<dbReference type="SUPFAM" id="SSF53720">
    <property type="entry name" value="ALDH-like"/>
    <property type="match status" value="1"/>
</dbReference>
<protein>
    <recommendedName>
        <fullName evidence="4">Aldehyde dehydrogenase</fullName>
    </recommendedName>
</protein>
<dbReference type="InterPro" id="IPR016162">
    <property type="entry name" value="Ald_DH_N"/>
</dbReference>
<dbReference type="PROSITE" id="PS00687">
    <property type="entry name" value="ALDEHYDE_DEHYDR_GLU"/>
    <property type="match status" value="1"/>
</dbReference>
<feature type="active site" evidence="5">
    <location>
        <position position="244"/>
    </location>
</feature>
<dbReference type="PANTHER" id="PTHR43570:SF20">
    <property type="entry name" value="ALDEHYDE DEHYDROGENASE ALDX-RELATED"/>
    <property type="match status" value="1"/>
</dbReference>
<dbReference type="PROSITE" id="PS00070">
    <property type="entry name" value="ALDEHYDE_DEHYDR_CYS"/>
    <property type="match status" value="1"/>
</dbReference>
<evidence type="ECO:0000256" key="3">
    <source>
        <dbReference type="ARBA" id="ARBA00023027"/>
    </source>
</evidence>
<comment type="similarity">
    <text evidence="1 4 7">Belongs to the aldehyde dehydrogenase family.</text>
</comment>
<name>U2WCA0_9PROT</name>
<keyword evidence="9" id="KW-0456">Lyase</keyword>
<evidence type="ECO:0000256" key="4">
    <source>
        <dbReference type="PIRNR" id="PIRNR036492"/>
    </source>
</evidence>
<dbReference type="InterPro" id="IPR016163">
    <property type="entry name" value="Ald_DH_C"/>
</dbReference>
<dbReference type="eggNOG" id="COG1012">
    <property type="taxonomic scope" value="Bacteria"/>
</dbReference>
<dbReference type="Gene3D" id="3.40.309.10">
    <property type="entry name" value="Aldehyde Dehydrogenase, Chain A, domain 2"/>
    <property type="match status" value="1"/>
</dbReference>
<dbReference type="InterPro" id="IPR016161">
    <property type="entry name" value="Ald_DH/histidinol_DH"/>
</dbReference>
<dbReference type="GO" id="GO:0016829">
    <property type="term" value="F:lyase activity"/>
    <property type="evidence" value="ECO:0007669"/>
    <property type="project" value="UniProtKB-KW"/>
</dbReference>
<evidence type="ECO:0000256" key="1">
    <source>
        <dbReference type="ARBA" id="ARBA00009986"/>
    </source>
</evidence>
<dbReference type="PIRSF" id="PIRSF036492">
    <property type="entry name" value="ALDH"/>
    <property type="match status" value="1"/>
</dbReference>
<evidence type="ECO:0000256" key="5">
    <source>
        <dbReference type="PIRSR" id="PIRSR036492-1"/>
    </source>
</evidence>
<accession>U2WCA0</accession>
<dbReference type="AlphaFoldDB" id="U2WCA0"/>
<evidence type="ECO:0000256" key="7">
    <source>
        <dbReference type="RuleBase" id="RU003345"/>
    </source>
</evidence>
<dbReference type="InterPro" id="IPR016160">
    <property type="entry name" value="Ald_DH_CS_CYS"/>
</dbReference>
<sequence>MMSDIASQFKALQDAAPRMRQTTAKERADRLRSIWNALLERKDDIFKSGQEERRTNDVDVAAELVMIKGELDFTIKNLAKWMRPVRVKNSLATMGKRCEINYQSKGVVLNISAYNAPTAECIVPMIPAIAAGNTIAVKPSELAPVSAQIMQEVINKALPADEAQVMQGGVEVSQELLKLPFNHIYYTGGMTVGKIVMKAAADHFASITLEMGGKSPVIIDETANLENAATKLAWGRVMNAGQVCIAPEYIVIHESVKDKFLALIKEKIEALYNSDGSGLQNSSYVPRIINERHYDRIKGLMDDAVAKGAEVVFGGGGDKADRYIEPTILTNMSEDMDIMNEEVFGPVLSVVSYSNRSEVLDIIAKRPTPLAFYVYSTNKNNIDYFLQNSTSGSAVVNNNCIQSGTNPNLPFGGVGTSGMGRIGGYEGFKHMSNARSVVHQPLDKFRDFLVQLPPYSKRYSDLIMKGLK</sequence>
<dbReference type="Proteomes" id="UP000016762">
    <property type="component" value="Unassembled WGS sequence"/>
</dbReference>
<dbReference type="GO" id="GO:0006081">
    <property type="term" value="P:aldehyde metabolic process"/>
    <property type="evidence" value="ECO:0007669"/>
    <property type="project" value="InterPro"/>
</dbReference>
<gene>
    <name evidence="9" type="ORF">RS24_00097</name>
</gene>
<dbReference type="EMBL" id="AWXE01000001">
    <property type="protein sequence ID" value="ERL47179.1"/>
    <property type="molecule type" value="Genomic_DNA"/>
</dbReference>
<dbReference type="Pfam" id="PF00171">
    <property type="entry name" value="Aldedh"/>
    <property type="match status" value="1"/>
</dbReference>
<dbReference type="STRING" id="1397666.RS24_00097"/>
<reference evidence="9 10" key="1">
    <citation type="journal article" date="2014" name="FEMS Microbiol. Ecol.">
        <title>Genomic differentiation among two strains of the PS1 clade isolated from geographically separated marine habitats.</title>
        <authorList>
            <person name="Jimenez-Infante F."/>
            <person name="Ngugi D.K."/>
            <person name="Alam I."/>
            <person name="Rashid M."/>
            <person name="Baalawi W."/>
            <person name="Kamau A.A."/>
            <person name="Bajic V.B."/>
            <person name="Stingl U."/>
        </authorList>
    </citation>
    <scope>NUCLEOTIDE SEQUENCE [LARGE SCALE GENOMIC DNA]</scope>
    <source>
        <strain evidence="9 10">RS24</strain>
    </source>
</reference>
<dbReference type="GO" id="GO:0005737">
    <property type="term" value="C:cytoplasm"/>
    <property type="evidence" value="ECO:0007669"/>
    <property type="project" value="TreeGrafter"/>
</dbReference>
<keyword evidence="2 4" id="KW-0560">Oxidoreductase</keyword>
<dbReference type="Gene3D" id="3.40.605.10">
    <property type="entry name" value="Aldehyde Dehydrogenase, Chain A, domain 1"/>
    <property type="match status" value="1"/>
</dbReference>
<evidence type="ECO:0000256" key="2">
    <source>
        <dbReference type="ARBA" id="ARBA00023002"/>
    </source>
</evidence>
<evidence type="ECO:0000313" key="10">
    <source>
        <dbReference type="Proteomes" id="UP000016762"/>
    </source>
</evidence>
<organism evidence="9 10">
    <name type="scientific">Candidatus Micropelagius thuwalensis</name>
    <dbReference type="NCBI Taxonomy" id="1397666"/>
    <lineage>
        <taxon>Bacteria</taxon>
        <taxon>Pseudomonadati</taxon>
        <taxon>Pseudomonadota</taxon>
        <taxon>Alphaproteobacteria</taxon>
        <taxon>PS1 clade</taxon>
        <taxon>Candidatus Micropelagius</taxon>
    </lineage>
</organism>
<dbReference type="FunFam" id="3.40.309.10:FF:000003">
    <property type="entry name" value="Aldehyde dehydrogenase"/>
    <property type="match status" value="1"/>
</dbReference>
<evidence type="ECO:0000313" key="9">
    <source>
        <dbReference type="EMBL" id="ERL47179.1"/>
    </source>
</evidence>
<keyword evidence="10" id="KW-1185">Reference proteome</keyword>
<dbReference type="PANTHER" id="PTHR43570">
    <property type="entry name" value="ALDEHYDE DEHYDROGENASE"/>
    <property type="match status" value="1"/>
</dbReference>
<dbReference type="PATRIC" id="fig|1397666.3.peg.89"/>
<evidence type="ECO:0000259" key="8">
    <source>
        <dbReference type="Pfam" id="PF00171"/>
    </source>
</evidence>
<dbReference type="GO" id="GO:0004029">
    <property type="term" value="F:aldehyde dehydrogenase (NAD+) activity"/>
    <property type="evidence" value="ECO:0007669"/>
    <property type="project" value="TreeGrafter"/>
</dbReference>
<dbReference type="InterPro" id="IPR012394">
    <property type="entry name" value="Aldehyde_DH_NAD(P)"/>
</dbReference>
<keyword evidence="3" id="KW-0520">NAD</keyword>
<evidence type="ECO:0000256" key="6">
    <source>
        <dbReference type="PROSITE-ProRule" id="PRU10007"/>
    </source>
</evidence>
<feature type="active site" evidence="5 6">
    <location>
        <position position="210"/>
    </location>
</feature>
<dbReference type="InterPro" id="IPR015590">
    <property type="entry name" value="Aldehyde_DH_dom"/>
</dbReference>
<comment type="caution">
    <text evidence="9">The sequence shown here is derived from an EMBL/GenBank/DDBJ whole genome shotgun (WGS) entry which is preliminary data.</text>
</comment>
<feature type="domain" description="Aldehyde dehydrogenase" evidence="8">
    <location>
        <begin position="4"/>
        <end position="437"/>
    </location>
</feature>